<evidence type="ECO:0000256" key="5">
    <source>
        <dbReference type="SAM" id="MobiDB-lite"/>
    </source>
</evidence>
<reference evidence="7 8" key="2">
    <citation type="submission" date="2023-11" db="UniProtKB">
        <authorList>
            <consortium name="WormBaseParasite"/>
        </authorList>
    </citation>
    <scope>IDENTIFICATION</scope>
</reference>
<sequence>MKSGSGRATPVEDTTSTKSNRDRYRSPSGYKRVSSHDKLQDKRFDEPSGVLSSTASVKDDHQSTTLNIFTENKLLPDCFPIFLSKPTQQIFNIVTDEQITKQSPTILINKLDIVKDLQLRAAVSDFSVQKAGIQNYPGNDILLIYDADYQFGQNFIIVLSEDSKTLILNPVKQTLNVQVEDAELEDEEVNEEDEMEEASDSVVLFKSKSKTGWIDLGSQKELAEMNAIETRPKVYTIFQRPRREFGSPLNLQDENATQKGASERISLHEDKSFNVPILELDKSVTNAESTCDKGTNTDWKYPRNAFTQYTPRIFTGDELQAFYTTHNTALCNISKLYSIFEQGLLQNAMYNFLSNDYENLAFGDETYDTKADSTFKEFLSFTDLKYSKDKAITMIQWHPTIKGIVATSVGERLIYDQRVDQSSRILLQSTHIILWSFNDPLKPQLLLNAPDDIICFQFNPTNPNYIAGGCVNGQVVLWDIEKHVDDLINVKMKLKGKNKMPLFVFDENELNRVPTSFYSALSNIESSHSSSPIMDIKWIPDHLEINRLGYCFENSVQKCIQLMTCGLNGEILLWDIRPDKSPLATDKTSDLIKPAMNVPVTFSALDMKWKPLLRIHLFKTDPVSVYAPIKFSIREMQGDRRILQTSNKDKNINIVDSTTKLRSLPNADTHIFAGTDDGDIVYVDWMPHKDQDTGKMQTPKPEFFASRHDGPISFLDRSPFDATLILTIGGWLWTIWKEGVTSGPIIESGHAVKPLTGGSWSPTRPSVFYVCRADGSLEVWDLLDKTHEPSMIQSVSSNALTAVALWDTPKRQFIATGDTQGSLQIFIVPRRLKATLQFELKNFSEYISREVKRREFVMMRWNLREQERIEQDAENKRKAGVAPAVILTEEEIIQKEKLEYEKYLSEEHAFLRSLGLIEENIDTVT</sequence>
<name>A0AA85K2N9_TRIRE</name>
<dbReference type="InterPro" id="IPR050687">
    <property type="entry name" value="Dynein_IC"/>
</dbReference>
<organism evidence="6 8">
    <name type="scientific">Trichobilharzia regenti</name>
    <name type="common">Nasal bird schistosome</name>
    <dbReference type="NCBI Taxonomy" id="157069"/>
    <lineage>
        <taxon>Eukaryota</taxon>
        <taxon>Metazoa</taxon>
        <taxon>Spiralia</taxon>
        <taxon>Lophotrochozoa</taxon>
        <taxon>Platyhelminthes</taxon>
        <taxon>Trematoda</taxon>
        <taxon>Digenea</taxon>
        <taxon>Strigeidida</taxon>
        <taxon>Schistosomatoidea</taxon>
        <taxon>Schistosomatidae</taxon>
        <taxon>Trichobilharzia</taxon>
    </lineage>
</organism>
<dbReference type="WBParaSite" id="TREG1_55310.2">
    <property type="protein sequence ID" value="TREG1_55310.2"/>
    <property type="gene ID" value="TREG1_55310"/>
</dbReference>
<keyword evidence="4" id="KW-0677">Repeat</keyword>
<protein>
    <submittedName>
        <fullName evidence="7 8">WD repeat-containing protein 63</fullName>
    </submittedName>
</protein>
<evidence type="ECO:0000313" key="6">
    <source>
        <dbReference type="Proteomes" id="UP000050795"/>
    </source>
</evidence>
<dbReference type="GO" id="GO:0045503">
    <property type="term" value="F:dynein light chain binding"/>
    <property type="evidence" value="ECO:0007669"/>
    <property type="project" value="TreeGrafter"/>
</dbReference>
<dbReference type="GO" id="GO:0036159">
    <property type="term" value="P:inner dynein arm assembly"/>
    <property type="evidence" value="ECO:0007669"/>
    <property type="project" value="TreeGrafter"/>
</dbReference>
<dbReference type="GO" id="GO:0045504">
    <property type="term" value="F:dynein heavy chain binding"/>
    <property type="evidence" value="ECO:0007669"/>
    <property type="project" value="TreeGrafter"/>
</dbReference>
<feature type="region of interest" description="Disordered" evidence="5">
    <location>
        <begin position="182"/>
        <end position="201"/>
    </location>
</feature>
<reference evidence="6" key="1">
    <citation type="submission" date="2022-06" db="EMBL/GenBank/DDBJ databases">
        <authorList>
            <person name="Berger JAMES D."/>
            <person name="Berger JAMES D."/>
        </authorList>
    </citation>
    <scope>NUCLEOTIDE SEQUENCE [LARGE SCALE GENOMIC DNA]</scope>
</reference>
<keyword evidence="3" id="KW-0853">WD repeat</keyword>
<feature type="compositionally biased region" description="Acidic residues" evidence="5">
    <location>
        <begin position="182"/>
        <end position="199"/>
    </location>
</feature>
<dbReference type="GO" id="GO:0036156">
    <property type="term" value="C:inner dynein arm"/>
    <property type="evidence" value="ECO:0007669"/>
    <property type="project" value="TreeGrafter"/>
</dbReference>
<dbReference type="InterPro" id="IPR015943">
    <property type="entry name" value="WD40/YVTN_repeat-like_dom_sf"/>
</dbReference>
<evidence type="ECO:0000256" key="3">
    <source>
        <dbReference type="ARBA" id="ARBA00022574"/>
    </source>
</evidence>
<dbReference type="Proteomes" id="UP000050795">
    <property type="component" value="Unassembled WGS sequence"/>
</dbReference>
<dbReference type="AlphaFoldDB" id="A0AA85K2N9"/>
<feature type="compositionally biased region" description="Basic and acidic residues" evidence="5">
    <location>
        <begin position="34"/>
        <end position="46"/>
    </location>
</feature>
<dbReference type="SUPFAM" id="SSF50978">
    <property type="entry name" value="WD40 repeat-like"/>
    <property type="match status" value="1"/>
</dbReference>
<evidence type="ECO:0000256" key="1">
    <source>
        <dbReference type="ARBA" id="ARBA00004496"/>
    </source>
</evidence>
<feature type="region of interest" description="Disordered" evidence="5">
    <location>
        <begin position="1"/>
        <end position="56"/>
    </location>
</feature>
<dbReference type="InterPro" id="IPR001680">
    <property type="entry name" value="WD40_rpt"/>
</dbReference>
<dbReference type="GO" id="GO:0060294">
    <property type="term" value="P:cilium movement involved in cell motility"/>
    <property type="evidence" value="ECO:0007669"/>
    <property type="project" value="TreeGrafter"/>
</dbReference>
<dbReference type="SMART" id="SM00320">
    <property type="entry name" value="WD40"/>
    <property type="match status" value="5"/>
</dbReference>
<dbReference type="PANTHER" id="PTHR12442">
    <property type="entry name" value="DYNEIN INTERMEDIATE CHAIN"/>
    <property type="match status" value="1"/>
</dbReference>
<keyword evidence="6" id="KW-1185">Reference proteome</keyword>
<evidence type="ECO:0000313" key="8">
    <source>
        <dbReference type="WBParaSite" id="TREG1_55310.2"/>
    </source>
</evidence>
<comment type="subcellular location">
    <subcellularLocation>
        <location evidence="1">Cytoplasm</location>
    </subcellularLocation>
</comment>
<dbReference type="Gene3D" id="2.130.10.10">
    <property type="entry name" value="YVTN repeat-like/Quinoprotein amine dehydrogenase"/>
    <property type="match status" value="2"/>
</dbReference>
<dbReference type="InterPro" id="IPR036322">
    <property type="entry name" value="WD40_repeat_dom_sf"/>
</dbReference>
<accession>A0AA85K2N9</accession>
<dbReference type="WBParaSite" id="TREG1_55310.1">
    <property type="protein sequence ID" value="TREG1_55310.1"/>
    <property type="gene ID" value="TREG1_55310"/>
</dbReference>
<evidence type="ECO:0000313" key="7">
    <source>
        <dbReference type="WBParaSite" id="TREG1_55310.1"/>
    </source>
</evidence>
<dbReference type="PANTHER" id="PTHR12442:SF5">
    <property type="entry name" value="DYNEIN AXONEMAL INTERMEDIATE CHAIN 3"/>
    <property type="match status" value="1"/>
</dbReference>
<keyword evidence="2" id="KW-0963">Cytoplasm</keyword>
<proteinExistence type="predicted"/>
<evidence type="ECO:0000256" key="2">
    <source>
        <dbReference type="ARBA" id="ARBA00022490"/>
    </source>
</evidence>
<evidence type="ECO:0000256" key="4">
    <source>
        <dbReference type="ARBA" id="ARBA00022737"/>
    </source>
</evidence>